<proteinExistence type="predicted"/>
<evidence type="ECO:0000313" key="3">
    <source>
        <dbReference type="Proteomes" id="UP000657006"/>
    </source>
</evidence>
<feature type="compositionally biased region" description="Basic and acidic residues" evidence="1">
    <location>
        <begin position="10"/>
        <end position="20"/>
    </location>
</feature>
<dbReference type="Proteomes" id="UP000657006">
    <property type="component" value="Unassembled WGS sequence"/>
</dbReference>
<protein>
    <submittedName>
        <fullName evidence="2">Uncharacterized protein</fullName>
    </submittedName>
</protein>
<feature type="region of interest" description="Disordered" evidence="1">
    <location>
        <begin position="75"/>
        <end position="122"/>
    </location>
</feature>
<organism evidence="2 3">
    <name type="scientific">Bianquea renquensis</name>
    <dbReference type="NCBI Taxonomy" id="2763661"/>
    <lineage>
        <taxon>Bacteria</taxon>
        <taxon>Bacillati</taxon>
        <taxon>Bacillota</taxon>
        <taxon>Clostridia</taxon>
        <taxon>Eubacteriales</taxon>
        <taxon>Bianqueaceae</taxon>
        <taxon>Bianquea</taxon>
    </lineage>
</organism>
<accession>A0A926I0W5</accession>
<feature type="compositionally biased region" description="Basic and acidic residues" evidence="1">
    <location>
        <begin position="81"/>
        <end position="90"/>
    </location>
</feature>
<sequence length="122" mass="13623">MHAGSVETPKSAEKWEEKCTPVRRGSAGVSVQEEANCTPAASRRPYRRRYGMKMHAGEARKCRGQRAHGGKLYAVSVETSKPAEKRDKKCTPLGEEGQRPAYTRGQNPRRQRRNVQAGGETR</sequence>
<keyword evidence="3" id="KW-1185">Reference proteome</keyword>
<dbReference type="AlphaFoldDB" id="A0A926I0W5"/>
<evidence type="ECO:0000313" key="2">
    <source>
        <dbReference type="EMBL" id="MBC8542868.1"/>
    </source>
</evidence>
<reference evidence="2" key="1">
    <citation type="submission" date="2020-08" db="EMBL/GenBank/DDBJ databases">
        <title>Genome public.</title>
        <authorList>
            <person name="Liu C."/>
            <person name="Sun Q."/>
        </authorList>
    </citation>
    <scope>NUCLEOTIDE SEQUENCE</scope>
    <source>
        <strain evidence="2">NSJ-32</strain>
    </source>
</reference>
<dbReference type="EMBL" id="JACRSQ010000005">
    <property type="protein sequence ID" value="MBC8542868.1"/>
    <property type="molecule type" value="Genomic_DNA"/>
</dbReference>
<feature type="region of interest" description="Disordered" evidence="1">
    <location>
        <begin position="1"/>
        <end position="49"/>
    </location>
</feature>
<comment type="caution">
    <text evidence="2">The sequence shown here is derived from an EMBL/GenBank/DDBJ whole genome shotgun (WGS) entry which is preliminary data.</text>
</comment>
<dbReference type="RefSeq" id="WP_249289507.1">
    <property type="nucleotide sequence ID" value="NZ_JACRSQ010000005.1"/>
</dbReference>
<gene>
    <name evidence="2" type="ORF">H8730_04830</name>
</gene>
<evidence type="ECO:0000256" key="1">
    <source>
        <dbReference type="SAM" id="MobiDB-lite"/>
    </source>
</evidence>
<name>A0A926I0W5_9FIRM</name>